<dbReference type="GO" id="GO:0007059">
    <property type="term" value="P:chromosome segregation"/>
    <property type="evidence" value="ECO:0007669"/>
    <property type="project" value="TreeGrafter"/>
</dbReference>
<dbReference type="SUPFAM" id="SSF110849">
    <property type="entry name" value="ParB/Sulfiredoxin"/>
    <property type="match status" value="1"/>
</dbReference>
<protein>
    <recommendedName>
        <fullName evidence="1">ParB-like N-terminal domain-containing protein</fullName>
    </recommendedName>
</protein>
<dbReference type="InterPro" id="IPR036086">
    <property type="entry name" value="ParB/Sulfiredoxin_sf"/>
</dbReference>
<dbReference type="PANTHER" id="PTHR33375:SF1">
    <property type="entry name" value="CHROMOSOME-PARTITIONING PROTEIN PARB-RELATED"/>
    <property type="match status" value="1"/>
</dbReference>
<dbReference type="PANTHER" id="PTHR33375">
    <property type="entry name" value="CHROMOSOME-PARTITIONING PROTEIN PARB-RELATED"/>
    <property type="match status" value="1"/>
</dbReference>
<name>A0A011VJI8_9HYPH</name>
<proteinExistence type="predicted"/>
<comment type="caution">
    <text evidence="2">The sequence shown here is derived from an EMBL/GenBank/DDBJ whole genome shotgun (WGS) entry which is preliminary data.</text>
</comment>
<dbReference type="Proteomes" id="UP000019849">
    <property type="component" value="Unassembled WGS sequence"/>
</dbReference>
<dbReference type="AlphaFoldDB" id="A0A011VJI8"/>
<dbReference type="SMART" id="SM00470">
    <property type="entry name" value="ParB"/>
    <property type="match status" value="1"/>
</dbReference>
<feature type="domain" description="ParB-like N-terminal" evidence="1">
    <location>
        <begin position="5"/>
        <end position="92"/>
    </location>
</feature>
<dbReference type="eggNOG" id="COG1475">
    <property type="taxonomic scope" value="Bacteria"/>
</dbReference>
<dbReference type="InterPro" id="IPR050336">
    <property type="entry name" value="Chromosome_partition/occlusion"/>
</dbReference>
<dbReference type="GO" id="GO:0005694">
    <property type="term" value="C:chromosome"/>
    <property type="evidence" value="ECO:0007669"/>
    <property type="project" value="TreeGrafter"/>
</dbReference>
<sequence>MNSITLLPIDQLHRRPDARPLNDDTVAALAESIEQIGLINALRVRQSGEGYEVIAGSHRFAACDLAGLHEIPCFIVGDDDLHAELAMIDENLCRAELSPSERAQQTARRKTLYESLHPETKHGQNIEIIPSGQFVRTDQPSFTEATAKAVGRDERSVRRDAERGEKITPEAHKLIVGTKLDKGTYLDQIKRVEPEKQIERIKADLTREPTRGGIAGRYHAVADTKPDPVKSAERFVALVDQIEAVSVDDLISSGRMRAQVGQRASGLADHMNEIMERLNR</sequence>
<dbReference type="CDD" id="cd16409">
    <property type="entry name" value="ParB_N_like"/>
    <property type="match status" value="1"/>
</dbReference>
<dbReference type="HOGENOM" id="CLU_054511_1_0_5"/>
<reference evidence="2 3" key="1">
    <citation type="submission" date="2014-02" db="EMBL/GenBank/DDBJ databases">
        <title>Aquamicrobium defluvii Genome sequencing.</title>
        <authorList>
            <person name="Wang X."/>
        </authorList>
    </citation>
    <scope>NUCLEOTIDE SEQUENCE [LARGE SCALE GENOMIC DNA]</scope>
    <source>
        <strain evidence="2 3">W13Z1</strain>
    </source>
</reference>
<evidence type="ECO:0000313" key="3">
    <source>
        <dbReference type="Proteomes" id="UP000019849"/>
    </source>
</evidence>
<dbReference type="GO" id="GO:0045881">
    <property type="term" value="P:positive regulation of sporulation resulting in formation of a cellular spore"/>
    <property type="evidence" value="ECO:0007669"/>
    <property type="project" value="TreeGrafter"/>
</dbReference>
<dbReference type="Gene3D" id="3.90.1530.10">
    <property type="entry name" value="Conserved hypothetical protein from pyrococcus furiosus pfu- 392566-001, ParB domain"/>
    <property type="match status" value="1"/>
</dbReference>
<dbReference type="PATRIC" id="fig|69279.3.peg.2120"/>
<evidence type="ECO:0000313" key="2">
    <source>
        <dbReference type="EMBL" id="EXL08625.1"/>
    </source>
</evidence>
<organism evidence="2 3">
    <name type="scientific">Aquamicrobium defluvii</name>
    <dbReference type="NCBI Taxonomy" id="69279"/>
    <lineage>
        <taxon>Bacteria</taxon>
        <taxon>Pseudomonadati</taxon>
        <taxon>Pseudomonadota</taxon>
        <taxon>Alphaproteobacteria</taxon>
        <taxon>Hyphomicrobiales</taxon>
        <taxon>Phyllobacteriaceae</taxon>
        <taxon>Aquamicrobium</taxon>
    </lineage>
</organism>
<dbReference type="RefSeq" id="WP_084496472.1">
    <property type="nucleotide sequence ID" value="NZ_KK073886.1"/>
</dbReference>
<gene>
    <name evidence="2" type="ORF">BG36_03595</name>
</gene>
<dbReference type="Pfam" id="PF02195">
    <property type="entry name" value="ParB_N"/>
    <property type="match status" value="1"/>
</dbReference>
<dbReference type="EMBL" id="JENY01000012">
    <property type="protein sequence ID" value="EXL08625.1"/>
    <property type="molecule type" value="Genomic_DNA"/>
</dbReference>
<dbReference type="STRING" id="69279.BG36_03595"/>
<evidence type="ECO:0000259" key="1">
    <source>
        <dbReference type="SMART" id="SM00470"/>
    </source>
</evidence>
<dbReference type="InterPro" id="IPR003115">
    <property type="entry name" value="ParB_N"/>
</dbReference>
<accession>A0A011VJI8</accession>